<keyword evidence="1" id="KW-1133">Transmembrane helix</keyword>
<keyword evidence="4" id="KW-1185">Reference proteome</keyword>
<evidence type="ECO:0000313" key="3">
    <source>
        <dbReference type="EMBL" id="SHF55920.1"/>
    </source>
</evidence>
<evidence type="ECO:0000256" key="1">
    <source>
        <dbReference type="SAM" id="Phobius"/>
    </source>
</evidence>
<organism evidence="3 4">
    <name type="scientific">Desulforamulus putei DSM 12395</name>
    <dbReference type="NCBI Taxonomy" id="1121429"/>
    <lineage>
        <taxon>Bacteria</taxon>
        <taxon>Bacillati</taxon>
        <taxon>Bacillota</taxon>
        <taxon>Clostridia</taxon>
        <taxon>Eubacteriales</taxon>
        <taxon>Peptococcaceae</taxon>
        <taxon>Desulforamulus</taxon>
    </lineage>
</organism>
<evidence type="ECO:0000313" key="4">
    <source>
        <dbReference type="Proteomes" id="UP000184148"/>
    </source>
</evidence>
<keyword evidence="2" id="KW-0732">Signal</keyword>
<feature type="chain" id="PRO_5038883338" evidence="2">
    <location>
        <begin position="24"/>
        <end position="118"/>
    </location>
</feature>
<dbReference type="RefSeq" id="WP_073240138.1">
    <property type="nucleotide sequence ID" value="NZ_FQUY01000034.1"/>
</dbReference>
<gene>
    <name evidence="3" type="ORF">SAMN02745133_02971</name>
</gene>
<name>A0A1M5CMI1_9FIRM</name>
<accession>A0A1M5CMI1</accession>
<feature type="transmembrane region" description="Helical" evidence="1">
    <location>
        <begin position="94"/>
        <end position="116"/>
    </location>
</feature>
<dbReference type="Proteomes" id="UP000184148">
    <property type="component" value="Unassembled WGS sequence"/>
</dbReference>
<dbReference type="STRING" id="1121429.SAMN02745133_02971"/>
<dbReference type="OrthoDB" id="1808732at2"/>
<dbReference type="EMBL" id="FQUY01000034">
    <property type="protein sequence ID" value="SHF55920.1"/>
    <property type="molecule type" value="Genomic_DNA"/>
</dbReference>
<feature type="transmembrane region" description="Helical" evidence="1">
    <location>
        <begin position="52"/>
        <end position="73"/>
    </location>
</feature>
<reference evidence="4" key="1">
    <citation type="submission" date="2016-11" db="EMBL/GenBank/DDBJ databases">
        <authorList>
            <person name="Varghese N."/>
            <person name="Submissions S."/>
        </authorList>
    </citation>
    <scope>NUCLEOTIDE SEQUENCE [LARGE SCALE GENOMIC DNA]</scope>
    <source>
        <strain evidence="4">DSM 12395</strain>
    </source>
</reference>
<proteinExistence type="predicted"/>
<keyword evidence="1" id="KW-0812">Transmembrane</keyword>
<sequence length="118" mass="12526">MLKKNNKKILIVMLLLLTFFVTAAPCLAETTGPDIATGLNSVDAKALADKLLKIFIGLGALSGVIATAMLIILGFKLKTGKEETRAKTKEHIMYVFVGMGVVALSVTIVGFATFLIKG</sequence>
<dbReference type="InterPro" id="IPR043993">
    <property type="entry name" value="T4SS_pilin"/>
</dbReference>
<dbReference type="Pfam" id="PF18895">
    <property type="entry name" value="T4SS_pilin"/>
    <property type="match status" value="1"/>
</dbReference>
<feature type="signal peptide" evidence="2">
    <location>
        <begin position="1"/>
        <end position="23"/>
    </location>
</feature>
<dbReference type="AlphaFoldDB" id="A0A1M5CMI1"/>
<protein>
    <submittedName>
        <fullName evidence="3">TrbC/VIRB2 family protein</fullName>
    </submittedName>
</protein>
<keyword evidence="1" id="KW-0472">Membrane</keyword>
<evidence type="ECO:0000256" key="2">
    <source>
        <dbReference type="SAM" id="SignalP"/>
    </source>
</evidence>